<evidence type="ECO:0000313" key="10">
    <source>
        <dbReference type="Proteomes" id="UP000316256"/>
    </source>
</evidence>
<keyword evidence="10" id="KW-1185">Reference proteome</keyword>
<evidence type="ECO:0000256" key="2">
    <source>
        <dbReference type="ARBA" id="ARBA00006228"/>
    </source>
</evidence>
<keyword evidence="4 8" id="KW-0812">Transmembrane</keyword>
<feature type="compositionally biased region" description="Basic and acidic residues" evidence="7">
    <location>
        <begin position="174"/>
        <end position="190"/>
    </location>
</feature>
<sequence length="190" mass="21258">MNRERVVRVGVLIWLTVVWVLLWGNVSVANILGGLGVGLLIMALLPLPRVPVEGRIHPWSIVKLVGLCIVYAAQSSAQVAWLAVRPGPAPMTGVLRCRLAIKSDLVLTLCIDVLNLIPGTMVLEVDQVKRTVYVHVLDVGTDKAVDQFYRTVRQLERLFIASFERDDEWQPSPWHEHNPAFDPTAREDQP</sequence>
<gene>
    <name evidence="9" type="ORF">FK531_11610</name>
</gene>
<dbReference type="GO" id="GO:0005886">
    <property type="term" value="C:plasma membrane"/>
    <property type="evidence" value="ECO:0007669"/>
    <property type="project" value="UniProtKB-SubCell"/>
</dbReference>
<evidence type="ECO:0000256" key="8">
    <source>
        <dbReference type="SAM" id="Phobius"/>
    </source>
</evidence>
<keyword evidence="6 8" id="KW-0472">Membrane</keyword>
<dbReference type="PANTHER" id="PTHR34584">
    <property type="entry name" value="NA(+)/H(+) ANTIPORTER SUBUNIT E1"/>
    <property type="match status" value="1"/>
</dbReference>
<evidence type="ECO:0000256" key="7">
    <source>
        <dbReference type="SAM" id="MobiDB-lite"/>
    </source>
</evidence>
<evidence type="ECO:0000256" key="5">
    <source>
        <dbReference type="ARBA" id="ARBA00022989"/>
    </source>
</evidence>
<keyword evidence="5 8" id="KW-1133">Transmembrane helix</keyword>
<accession>A0A541BAL3</accession>
<evidence type="ECO:0000313" key="9">
    <source>
        <dbReference type="EMBL" id="TQF69370.1"/>
    </source>
</evidence>
<name>A0A541BAL3_9NOCA</name>
<keyword evidence="3" id="KW-1003">Cell membrane</keyword>
<dbReference type="NCBIfam" id="NF006521">
    <property type="entry name" value="PRK08965.1-5"/>
    <property type="match status" value="1"/>
</dbReference>
<proteinExistence type="inferred from homology"/>
<reference evidence="9 10" key="1">
    <citation type="submission" date="2019-06" db="EMBL/GenBank/DDBJ databases">
        <title>Rhodococcus spaelei sp. nov., isolated from a cave.</title>
        <authorList>
            <person name="Lee S.D."/>
        </authorList>
    </citation>
    <scope>NUCLEOTIDE SEQUENCE [LARGE SCALE GENOMIC DNA]</scope>
    <source>
        <strain evidence="9 10">C9-5</strain>
    </source>
</reference>
<evidence type="ECO:0000256" key="1">
    <source>
        <dbReference type="ARBA" id="ARBA00004651"/>
    </source>
</evidence>
<dbReference type="AlphaFoldDB" id="A0A541BAL3"/>
<feature type="region of interest" description="Disordered" evidence="7">
    <location>
        <begin position="169"/>
        <end position="190"/>
    </location>
</feature>
<comment type="subcellular location">
    <subcellularLocation>
        <location evidence="1">Cell membrane</location>
        <topology evidence="1">Multi-pass membrane protein</topology>
    </subcellularLocation>
</comment>
<dbReference type="OrthoDB" id="3556991at2"/>
<dbReference type="GO" id="GO:0008324">
    <property type="term" value="F:monoatomic cation transmembrane transporter activity"/>
    <property type="evidence" value="ECO:0007669"/>
    <property type="project" value="InterPro"/>
</dbReference>
<comment type="similarity">
    <text evidence="2">Belongs to the CPA3 antiporters (TC 2.A.63) subunit E family.</text>
</comment>
<evidence type="ECO:0000256" key="4">
    <source>
        <dbReference type="ARBA" id="ARBA00022692"/>
    </source>
</evidence>
<feature type="transmembrane region" description="Helical" evidence="8">
    <location>
        <begin position="64"/>
        <end position="84"/>
    </location>
</feature>
<dbReference type="InterPro" id="IPR002758">
    <property type="entry name" value="Cation_antiport_E"/>
</dbReference>
<evidence type="ECO:0000256" key="6">
    <source>
        <dbReference type="ARBA" id="ARBA00023136"/>
    </source>
</evidence>
<evidence type="ECO:0000256" key="3">
    <source>
        <dbReference type="ARBA" id="ARBA00022475"/>
    </source>
</evidence>
<comment type="caution">
    <text evidence="9">The sequence shown here is derived from an EMBL/GenBank/DDBJ whole genome shotgun (WGS) entry which is preliminary data.</text>
</comment>
<organism evidence="9 10">
    <name type="scientific">Rhodococcus spelaei</name>
    <dbReference type="NCBI Taxonomy" id="2546320"/>
    <lineage>
        <taxon>Bacteria</taxon>
        <taxon>Bacillati</taxon>
        <taxon>Actinomycetota</taxon>
        <taxon>Actinomycetes</taxon>
        <taxon>Mycobacteriales</taxon>
        <taxon>Nocardiaceae</taxon>
        <taxon>Rhodococcus</taxon>
    </lineage>
</organism>
<dbReference type="EMBL" id="VIGH01000004">
    <property type="protein sequence ID" value="TQF69370.1"/>
    <property type="molecule type" value="Genomic_DNA"/>
</dbReference>
<protein>
    <submittedName>
        <fullName evidence="9">Na+/H+ antiporter subunit E</fullName>
    </submittedName>
</protein>
<dbReference type="PANTHER" id="PTHR34584:SF1">
    <property type="entry name" value="NA(+)_H(+) ANTIPORTER SUBUNIT E1"/>
    <property type="match status" value="1"/>
</dbReference>
<dbReference type="Proteomes" id="UP000316256">
    <property type="component" value="Unassembled WGS sequence"/>
</dbReference>
<dbReference type="Pfam" id="PF01899">
    <property type="entry name" value="MNHE"/>
    <property type="match status" value="1"/>
</dbReference>
<dbReference type="RefSeq" id="WP_142099356.1">
    <property type="nucleotide sequence ID" value="NZ_VIGH01000004.1"/>
</dbReference>
<feature type="transmembrane region" description="Helical" evidence="8">
    <location>
        <begin position="12"/>
        <end position="44"/>
    </location>
</feature>